<organism evidence="2 3">
    <name type="scientific">Halocaridina rubra</name>
    <name type="common">Hawaiian red shrimp</name>
    <dbReference type="NCBI Taxonomy" id="373956"/>
    <lineage>
        <taxon>Eukaryota</taxon>
        <taxon>Metazoa</taxon>
        <taxon>Ecdysozoa</taxon>
        <taxon>Arthropoda</taxon>
        <taxon>Crustacea</taxon>
        <taxon>Multicrustacea</taxon>
        <taxon>Malacostraca</taxon>
        <taxon>Eumalacostraca</taxon>
        <taxon>Eucarida</taxon>
        <taxon>Decapoda</taxon>
        <taxon>Pleocyemata</taxon>
        <taxon>Caridea</taxon>
        <taxon>Atyoidea</taxon>
        <taxon>Atyidae</taxon>
        <taxon>Halocaridina</taxon>
    </lineage>
</organism>
<keyword evidence="3" id="KW-1185">Reference proteome</keyword>
<proteinExistence type="predicted"/>
<name>A0AAN9AA24_HALRR</name>
<dbReference type="Proteomes" id="UP001381693">
    <property type="component" value="Unassembled WGS sequence"/>
</dbReference>
<keyword evidence="1" id="KW-0472">Membrane</keyword>
<comment type="caution">
    <text evidence="2">The sequence shown here is derived from an EMBL/GenBank/DDBJ whole genome shotgun (WGS) entry which is preliminary data.</text>
</comment>
<sequence length="71" mass="8043">SVEDELPIRIKVGGPQKPKLVDEARANKYLAAKLNFAGRIAFPIFNVIFLIAYSTLAYQMGYNKMLLSDYF</sequence>
<dbReference type="EMBL" id="JAXCGZ010010255">
    <property type="protein sequence ID" value="KAK7075682.1"/>
    <property type="molecule type" value="Genomic_DNA"/>
</dbReference>
<accession>A0AAN9AA24</accession>
<keyword evidence="1" id="KW-1133">Transmembrane helix</keyword>
<evidence type="ECO:0000313" key="2">
    <source>
        <dbReference type="EMBL" id="KAK7075682.1"/>
    </source>
</evidence>
<keyword evidence="1" id="KW-0812">Transmembrane</keyword>
<dbReference type="AlphaFoldDB" id="A0AAN9AA24"/>
<feature type="non-terminal residue" evidence="2">
    <location>
        <position position="1"/>
    </location>
</feature>
<evidence type="ECO:0000256" key="1">
    <source>
        <dbReference type="SAM" id="Phobius"/>
    </source>
</evidence>
<gene>
    <name evidence="2" type="ORF">SK128_010653</name>
</gene>
<protein>
    <submittedName>
        <fullName evidence="2">Uncharacterized protein</fullName>
    </submittedName>
</protein>
<reference evidence="2 3" key="1">
    <citation type="submission" date="2023-11" db="EMBL/GenBank/DDBJ databases">
        <title>Halocaridina rubra genome assembly.</title>
        <authorList>
            <person name="Smith C."/>
        </authorList>
    </citation>
    <scope>NUCLEOTIDE SEQUENCE [LARGE SCALE GENOMIC DNA]</scope>
    <source>
        <strain evidence="2">EP-1</strain>
        <tissue evidence="2">Whole</tissue>
    </source>
</reference>
<feature type="transmembrane region" description="Helical" evidence="1">
    <location>
        <begin position="40"/>
        <end position="58"/>
    </location>
</feature>
<evidence type="ECO:0000313" key="3">
    <source>
        <dbReference type="Proteomes" id="UP001381693"/>
    </source>
</evidence>